<proteinExistence type="predicted"/>
<keyword evidence="1" id="KW-0732">Signal</keyword>
<dbReference type="RefSeq" id="WP_380743417.1">
    <property type="nucleotide sequence ID" value="NZ_JBHTLI010000001.1"/>
</dbReference>
<name>A0ABW3NPS8_9FLAO</name>
<evidence type="ECO:0000256" key="1">
    <source>
        <dbReference type="SAM" id="SignalP"/>
    </source>
</evidence>
<protein>
    <submittedName>
        <fullName evidence="2">DUF5686 family protein</fullName>
    </submittedName>
</protein>
<dbReference type="Pfam" id="PF18939">
    <property type="entry name" value="DUF5686"/>
    <property type="match status" value="1"/>
</dbReference>
<dbReference type="Gene3D" id="2.60.40.1120">
    <property type="entry name" value="Carboxypeptidase-like, regulatory domain"/>
    <property type="match status" value="1"/>
</dbReference>
<organism evidence="2 3">
    <name type="scientific">Salegentibacter chungangensis</name>
    <dbReference type="NCBI Taxonomy" id="1335724"/>
    <lineage>
        <taxon>Bacteria</taxon>
        <taxon>Pseudomonadati</taxon>
        <taxon>Bacteroidota</taxon>
        <taxon>Flavobacteriia</taxon>
        <taxon>Flavobacteriales</taxon>
        <taxon>Flavobacteriaceae</taxon>
        <taxon>Salegentibacter</taxon>
    </lineage>
</organism>
<feature type="signal peptide" evidence="1">
    <location>
        <begin position="1"/>
        <end position="18"/>
    </location>
</feature>
<dbReference type="Proteomes" id="UP001597131">
    <property type="component" value="Unassembled WGS sequence"/>
</dbReference>
<dbReference type="EMBL" id="JBHTLI010000001">
    <property type="protein sequence ID" value="MFD1095032.1"/>
    <property type="molecule type" value="Genomic_DNA"/>
</dbReference>
<comment type="caution">
    <text evidence="2">The sequence shown here is derived from an EMBL/GenBank/DDBJ whole genome shotgun (WGS) entry which is preliminary data.</text>
</comment>
<dbReference type="InterPro" id="IPR043741">
    <property type="entry name" value="DUF5686"/>
</dbReference>
<dbReference type="SUPFAM" id="SSF49464">
    <property type="entry name" value="Carboxypeptidase regulatory domain-like"/>
    <property type="match status" value="1"/>
</dbReference>
<reference evidence="3" key="1">
    <citation type="journal article" date="2019" name="Int. J. Syst. Evol. Microbiol.">
        <title>The Global Catalogue of Microorganisms (GCM) 10K type strain sequencing project: providing services to taxonomists for standard genome sequencing and annotation.</title>
        <authorList>
            <consortium name="The Broad Institute Genomics Platform"/>
            <consortium name="The Broad Institute Genome Sequencing Center for Infectious Disease"/>
            <person name="Wu L."/>
            <person name="Ma J."/>
        </authorList>
    </citation>
    <scope>NUCLEOTIDE SEQUENCE [LARGE SCALE GENOMIC DNA]</scope>
    <source>
        <strain evidence="3">CCUG 64793</strain>
    </source>
</reference>
<evidence type="ECO:0000313" key="3">
    <source>
        <dbReference type="Proteomes" id="UP001597131"/>
    </source>
</evidence>
<accession>A0ABW3NPS8</accession>
<dbReference type="InterPro" id="IPR008969">
    <property type="entry name" value="CarboxyPept-like_regulatory"/>
</dbReference>
<sequence length="828" mass="95577">MKKILFLVLLVSWTNVLAQTKAGGVVKDQAGEVLPFVNVIFKNSTKGTTTDESGKFYLQTDEDYDTLKVSFIGYKTLNYPLESSVNLDLEIEIQEETSELDEVKIFRGKTSKKDNPALAILKKIWENKRTNGVRAFKQYEYREYEKLEFDLNSIDSSVIKNPIFKGMEFIFDYTDTNQYSGKTYLPVFINESVTKVYGDNKLNKEREELLGNKNSGFSENQKLIAYVKDLYDEYNVYDNYLKFYDKSFVSPLSTTGVDNYNYILNDSAYIGDKWCYNIIYYPRRKNELTFKGDFWVNDTTWAIKKINLETSAKANINWVKQVYIEQEFETLNDSVFLIKRDHFVADFGLNKKESSKGMYARRTLIYEDYQFNNPRKKEFYEKQVYEARPQVYTRSDEFWENNRLEKLAKQEEGIYEMLDSLTKVKSFQRVYDIATIFQSGYVEFNGWDFGPVYSLVGYNDVEGLRLRAGGRTYFGQNDPWRIEGYGAYGFKDEKFKYGIAGKWLLDKRSRLIVSAGNRRDVEQLGASLTNTTDILGRSLASSSVISVGDNDKLSSINLSVFALEMEPLKNFRIRLSGSYRNIKPASPDFKLDYYTSDGSYRTNPEIDQTEVSTMLIYTPGREAVGYGVEQNIINEGEFPSFFLNYGVGVKNVFGSDFDYKKLQFFYDQPFQIGGFGRANLSLETGKTFGDVPLALLSVIPGNQTYFAMYNSFPVLNYYEFVTDSYVSGHFEHNFNGRLFARIPLLRELNLRELVGIRGVWGDLSEGSRNVDASGLELRAPDKDPYWEYSLGVGNIFKVLRIDAHFRGNYFEIPDSRSFALTASFGFHF</sequence>
<keyword evidence="3" id="KW-1185">Reference proteome</keyword>
<evidence type="ECO:0000313" key="2">
    <source>
        <dbReference type="EMBL" id="MFD1095032.1"/>
    </source>
</evidence>
<dbReference type="Pfam" id="PF13715">
    <property type="entry name" value="CarbopepD_reg_2"/>
    <property type="match status" value="1"/>
</dbReference>
<gene>
    <name evidence="2" type="ORF">ACFQ3Q_04665</name>
</gene>
<feature type="chain" id="PRO_5045654477" evidence="1">
    <location>
        <begin position="19"/>
        <end position="828"/>
    </location>
</feature>